<name>A0A9W8CGB5_9POAL</name>
<dbReference type="EMBL" id="MU629491">
    <property type="protein sequence ID" value="KAJ1256692.1"/>
    <property type="molecule type" value="Genomic_DNA"/>
</dbReference>
<reference evidence="2 3" key="1">
    <citation type="submission" date="2022-10" db="EMBL/GenBank/DDBJ databases">
        <title>WGS assembly of Paspalum vaginatum 540-79.</title>
        <authorList>
            <person name="Sun G."/>
            <person name="Wase N."/>
            <person name="Shu S."/>
            <person name="Jenkins J."/>
            <person name="Zhou B."/>
            <person name="Torres-Rodriguez J."/>
            <person name="Chen C."/>
            <person name="Sandor L."/>
            <person name="Plott C."/>
            <person name="Yoshinga Y."/>
            <person name="Daum C."/>
            <person name="Qi P."/>
            <person name="Barry K."/>
            <person name="Lipzen A."/>
            <person name="Berry L."/>
            <person name="Pedersen C."/>
            <person name="Gottilla T."/>
            <person name="Foltz A."/>
            <person name="Yu H."/>
            <person name="O'Malley R."/>
            <person name="Zhang C."/>
            <person name="Devos K."/>
            <person name="Sigmon B."/>
            <person name="Yu B."/>
            <person name="Obata T."/>
            <person name="Schmutz J."/>
            <person name="Schnable J."/>
        </authorList>
    </citation>
    <scope>NUCLEOTIDE SEQUENCE [LARGE SCALE GENOMIC DNA]</scope>
    <source>
        <strain evidence="3">cv. 540-79</strain>
    </source>
</reference>
<sequence length="129" mass="13011">MDDGVPGAVAGAAVRCRPPGGAAGHRGCTLTARQAGRGRKAAGQRVSRCGGRGSREMQAIRPGGGGATAASHPLLARTPTFAPACHPLPPPLDPLLLSRTQLPLPSRGSPPHPHTLTIAFAARRDPAAA</sequence>
<accession>A0A9W8CGB5</accession>
<organism evidence="2 3">
    <name type="scientific">Paspalum vaginatum</name>
    <name type="common">seashore paspalum</name>
    <dbReference type="NCBI Taxonomy" id="158149"/>
    <lineage>
        <taxon>Eukaryota</taxon>
        <taxon>Viridiplantae</taxon>
        <taxon>Streptophyta</taxon>
        <taxon>Embryophyta</taxon>
        <taxon>Tracheophyta</taxon>
        <taxon>Spermatophyta</taxon>
        <taxon>Magnoliopsida</taxon>
        <taxon>Liliopsida</taxon>
        <taxon>Poales</taxon>
        <taxon>Poaceae</taxon>
        <taxon>PACMAD clade</taxon>
        <taxon>Panicoideae</taxon>
        <taxon>Andropogonodae</taxon>
        <taxon>Paspaleae</taxon>
        <taxon>Paspalinae</taxon>
        <taxon>Paspalum</taxon>
    </lineage>
</organism>
<keyword evidence="3" id="KW-1185">Reference proteome</keyword>
<evidence type="ECO:0000313" key="3">
    <source>
        <dbReference type="Proteomes" id="UP001164776"/>
    </source>
</evidence>
<gene>
    <name evidence="2" type="ORF">BS78_K332900</name>
</gene>
<protein>
    <submittedName>
        <fullName evidence="2">Uncharacterized protein</fullName>
    </submittedName>
</protein>
<dbReference type="AlphaFoldDB" id="A0A9W8CGB5"/>
<feature type="region of interest" description="Disordered" evidence="1">
    <location>
        <begin position="1"/>
        <end position="71"/>
    </location>
</feature>
<comment type="caution">
    <text evidence="2">The sequence shown here is derived from an EMBL/GenBank/DDBJ whole genome shotgun (WGS) entry which is preliminary data.</text>
</comment>
<evidence type="ECO:0000256" key="1">
    <source>
        <dbReference type="SAM" id="MobiDB-lite"/>
    </source>
</evidence>
<evidence type="ECO:0000313" key="2">
    <source>
        <dbReference type="EMBL" id="KAJ1256692.1"/>
    </source>
</evidence>
<dbReference type="Proteomes" id="UP001164776">
    <property type="component" value="Unassembled WGS sequence"/>
</dbReference>
<proteinExistence type="predicted"/>
<feature type="compositionally biased region" description="Low complexity" evidence="1">
    <location>
        <begin position="1"/>
        <end position="14"/>
    </location>
</feature>